<keyword evidence="5" id="KW-0238">DNA-binding</keyword>
<feature type="region of interest" description="Disordered" evidence="10">
    <location>
        <begin position="524"/>
        <end position="553"/>
    </location>
</feature>
<evidence type="ECO:0000256" key="3">
    <source>
        <dbReference type="ARBA" id="ARBA00023015"/>
    </source>
</evidence>
<feature type="domain" description="HSF-type DNA-binding" evidence="11">
    <location>
        <begin position="143"/>
        <end position="167"/>
    </location>
</feature>
<dbReference type="STRING" id="3659.A0A0A0L9B5"/>
<dbReference type="GO" id="GO:0003700">
    <property type="term" value="F:DNA-binding transcription factor activity"/>
    <property type="evidence" value="ECO:0000318"/>
    <property type="project" value="GO_Central"/>
</dbReference>
<dbReference type="GO" id="GO:0034605">
    <property type="term" value="P:cellular response to heat"/>
    <property type="evidence" value="ECO:0000318"/>
    <property type="project" value="GO_Central"/>
</dbReference>
<reference evidence="12 13" key="2">
    <citation type="journal article" date="2009" name="PLoS ONE">
        <title>An integrated genetic and cytogenetic map of the cucumber genome.</title>
        <authorList>
            <person name="Ren Y."/>
            <person name="Zhang Z."/>
            <person name="Liu J."/>
            <person name="Staub J.E."/>
            <person name="Han Y."/>
            <person name="Cheng Z."/>
            <person name="Li X."/>
            <person name="Lu J."/>
            <person name="Miao H."/>
            <person name="Kang H."/>
            <person name="Xie B."/>
            <person name="Gu X."/>
            <person name="Wang X."/>
            <person name="Du Y."/>
            <person name="Jin W."/>
            <person name="Huang S."/>
        </authorList>
    </citation>
    <scope>NUCLEOTIDE SEQUENCE [LARGE SCALE GENOMIC DNA]</scope>
    <source>
        <strain evidence="13">cv. 9930</strain>
    </source>
</reference>
<evidence type="ECO:0000256" key="7">
    <source>
        <dbReference type="ARBA" id="ARBA00023242"/>
    </source>
</evidence>
<dbReference type="PANTHER" id="PTHR10015:SF377">
    <property type="entry name" value="HEAT STRESS TRANSCRIPTION FACTOR A-5"/>
    <property type="match status" value="1"/>
</dbReference>
<feature type="compositionally biased region" description="Basic residues" evidence="10">
    <location>
        <begin position="16"/>
        <end position="31"/>
    </location>
</feature>
<dbReference type="InterPro" id="IPR036388">
    <property type="entry name" value="WH-like_DNA-bd_sf"/>
</dbReference>
<dbReference type="AlphaFoldDB" id="A0A0A0L9B5"/>
<dbReference type="Pfam" id="PF00447">
    <property type="entry name" value="HSF_DNA-bind"/>
    <property type="match status" value="1"/>
</dbReference>
<feature type="compositionally biased region" description="Basic and acidic residues" evidence="10">
    <location>
        <begin position="543"/>
        <end position="553"/>
    </location>
</feature>
<dbReference type="Gene3D" id="1.10.10.10">
    <property type="entry name" value="Winged helix-like DNA-binding domain superfamily/Winged helix DNA-binding domain"/>
    <property type="match status" value="1"/>
</dbReference>
<dbReference type="OMA" id="MPQIGQE"/>
<dbReference type="PROSITE" id="PS00434">
    <property type="entry name" value="HSF_DOMAIN"/>
    <property type="match status" value="1"/>
</dbReference>
<evidence type="ECO:0000256" key="5">
    <source>
        <dbReference type="ARBA" id="ARBA00023125"/>
    </source>
</evidence>
<evidence type="ECO:0000256" key="10">
    <source>
        <dbReference type="SAM" id="MobiDB-lite"/>
    </source>
</evidence>
<dbReference type="SMART" id="SM00415">
    <property type="entry name" value="HSF"/>
    <property type="match status" value="1"/>
</dbReference>
<organism evidence="12 13">
    <name type="scientific">Cucumis sativus</name>
    <name type="common">Cucumber</name>
    <dbReference type="NCBI Taxonomy" id="3659"/>
    <lineage>
        <taxon>Eukaryota</taxon>
        <taxon>Viridiplantae</taxon>
        <taxon>Streptophyta</taxon>
        <taxon>Embryophyta</taxon>
        <taxon>Tracheophyta</taxon>
        <taxon>Spermatophyta</taxon>
        <taxon>Magnoliopsida</taxon>
        <taxon>eudicotyledons</taxon>
        <taxon>Gunneridae</taxon>
        <taxon>Pentapetalae</taxon>
        <taxon>rosids</taxon>
        <taxon>fabids</taxon>
        <taxon>Cucurbitales</taxon>
        <taxon>Cucurbitaceae</taxon>
        <taxon>Benincaseae</taxon>
        <taxon>Cucumis</taxon>
    </lineage>
</organism>
<comment type="subcellular location">
    <subcellularLocation>
        <location evidence="1">Nucleus</location>
    </subcellularLocation>
</comment>
<keyword evidence="9" id="KW-0175">Coiled coil</keyword>
<feature type="compositionally biased region" description="Basic and acidic residues" evidence="10">
    <location>
        <begin position="401"/>
        <end position="412"/>
    </location>
</feature>
<dbReference type="Gramene" id="KGN56706">
    <property type="protein sequence ID" value="KGN56706"/>
    <property type="gene ID" value="Csa_3G129630"/>
</dbReference>
<evidence type="ECO:0000256" key="4">
    <source>
        <dbReference type="ARBA" id="ARBA00023016"/>
    </source>
</evidence>
<dbReference type="GO" id="GO:0043565">
    <property type="term" value="F:sequence-specific DNA binding"/>
    <property type="evidence" value="ECO:0007669"/>
    <property type="project" value="InterPro"/>
</dbReference>
<evidence type="ECO:0000256" key="6">
    <source>
        <dbReference type="ARBA" id="ARBA00023163"/>
    </source>
</evidence>
<evidence type="ECO:0000256" key="8">
    <source>
        <dbReference type="ARBA" id="ARBA00061350"/>
    </source>
</evidence>
<accession>A0A0A0L9B5</accession>
<keyword evidence="3" id="KW-0805">Transcription regulation</keyword>
<evidence type="ECO:0000256" key="1">
    <source>
        <dbReference type="ARBA" id="ARBA00004123"/>
    </source>
</evidence>
<reference evidence="12 13" key="3">
    <citation type="journal article" date="2010" name="BMC Genomics">
        <title>Transcriptome sequencing and comparative analysis of cucumber flowers with different sex types.</title>
        <authorList>
            <person name="Guo S."/>
            <person name="Zheng Y."/>
            <person name="Joung J.G."/>
            <person name="Liu S."/>
            <person name="Zhang Z."/>
            <person name="Crasta O.R."/>
            <person name="Sobral B.W."/>
            <person name="Xu Y."/>
            <person name="Huang S."/>
            <person name="Fei Z."/>
        </authorList>
    </citation>
    <scope>NUCLEOTIDE SEQUENCE [LARGE SCALE GENOMIC DNA]</scope>
    <source>
        <strain evidence="13">cv. 9930</strain>
    </source>
</reference>
<dbReference type="PANTHER" id="PTHR10015">
    <property type="entry name" value="HEAT SHOCK TRANSCRIPTION FACTOR"/>
    <property type="match status" value="1"/>
</dbReference>
<dbReference type="InterPro" id="IPR036390">
    <property type="entry name" value="WH_DNA-bd_sf"/>
</dbReference>
<keyword evidence="4" id="KW-0346">Stress response</keyword>
<dbReference type="FunFam" id="1.10.10.10:FF:000057">
    <property type="entry name" value="Heat shock transcription factor 1"/>
    <property type="match status" value="1"/>
</dbReference>
<feature type="region of interest" description="Disordered" evidence="10">
    <location>
        <begin position="1"/>
        <end position="49"/>
    </location>
</feature>
<dbReference type="SUPFAM" id="SSF46785">
    <property type="entry name" value="Winged helix' DNA-binding domain"/>
    <property type="match status" value="1"/>
</dbReference>
<sequence length="553" mass="62799">MGRERNSNNPSTPFLRRSRRQILEKRKRTKKRVEQSQSRRTSPVDYTPKSISHHLRHLPPPNLHLQFHFTRFRPSIHIPIRRSSHLMEAAAAGGGTGGAGPAPFLIKTYDMVDDSSTDEIVSWTSSKKSFVVWNPPEFARLLLPTFFKHSNFSSFIRQLNTYGFRKIDSEKWEFANEDFIKDQKHLLKNIHRRKPIHSHSNPQGSHIDPERAAFEDEIERLAREKTTLETNISRFKQQKSTAKLQLQDLTVKVESMEKRQKNLLAFLEKAVQNPSFVEHLARRVESMDFTAFKKKRRLPSADLSQPVVENSFLDNHSSSRSESGNIFHQDFSQKLRLETSCASDINLISRSTQSSNEEGGSSQRQLSKFDTRAVQENIHFAVETLDLSDTGTSFILRRDSSLSGKSHNDDSPCLHSLQPSVSSKEDGESHISCQLNLTLASSSLRINDTACSVRMPQLGQNVRKFPDSKVNSNGKESDVRLFTKNINLDEGSTPVCPQETSNNNHGPPAASIRANDVFWERLLTERPGCPESEEASSNYRANPFKEPDDGTVH</sequence>
<keyword evidence="2" id="KW-0597">Phosphoprotein</keyword>
<feature type="region of interest" description="Disordered" evidence="10">
    <location>
        <begin position="490"/>
        <end position="511"/>
    </location>
</feature>
<evidence type="ECO:0000259" key="11">
    <source>
        <dbReference type="PROSITE" id="PS00434"/>
    </source>
</evidence>
<name>A0A0A0L9B5_CUCSA</name>
<evidence type="ECO:0000256" key="2">
    <source>
        <dbReference type="ARBA" id="ARBA00022553"/>
    </source>
</evidence>
<keyword evidence="13" id="KW-1185">Reference proteome</keyword>
<feature type="region of interest" description="Disordered" evidence="10">
    <location>
        <begin position="401"/>
        <end position="422"/>
    </location>
</feature>
<comment type="similarity">
    <text evidence="8">Belongs to the HSF family. Class A subfamily.</text>
</comment>
<dbReference type="eggNOG" id="KOG0627">
    <property type="taxonomic scope" value="Eukaryota"/>
</dbReference>
<keyword evidence="6" id="KW-0804">Transcription</keyword>
<feature type="coiled-coil region" evidence="9">
    <location>
        <begin position="211"/>
        <end position="259"/>
    </location>
</feature>
<reference evidence="12 13" key="1">
    <citation type="journal article" date="2009" name="Nat. Genet.">
        <title>The genome of the cucumber, Cucumis sativus L.</title>
        <authorList>
            <person name="Huang S."/>
            <person name="Li R."/>
            <person name="Zhang Z."/>
            <person name="Li L."/>
            <person name="Gu X."/>
            <person name="Fan W."/>
            <person name="Lucas W.J."/>
            <person name="Wang X."/>
            <person name="Xie B."/>
            <person name="Ni P."/>
            <person name="Ren Y."/>
            <person name="Zhu H."/>
            <person name="Li J."/>
            <person name="Lin K."/>
            <person name="Jin W."/>
            <person name="Fei Z."/>
            <person name="Li G."/>
            <person name="Staub J."/>
            <person name="Kilian A."/>
            <person name="van der Vossen E.A."/>
            <person name="Wu Y."/>
            <person name="Guo J."/>
            <person name="He J."/>
            <person name="Jia Z."/>
            <person name="Ren Y."/>
            <person name="Tian G."/>
            <person name="Lu Y."/>
            <person name="Ruan J."/>
            <person name="Qian W."/>
            <person name="Wang M."/>
            <person name="Huang Q."/>
            <person name="Li B."/>
            <person name="Xuan Z."/>
            <person name="Cao J."/>
            <person name="Asan"/>
            <person name="Wu Z."/>
            <person name="Zhang J."/>
            <person name="Cai Q."/>
            <person name="Bai Y."/>
            <person name="Zhao B."/>
            <person name="Han Y."/>
            <person name="Li Y."/>
            <person name="Li X."/>
            <person name="Wang S."/>
            <person name="Shi Q."/>
            <person name="Liu S."/>
            <person name="Cho W.K."/>
            <person name="Kim J.Y."/>
            <person name="Xu Y."/>
            <person name="Heller-Uszynska K."/>
            <person name="Miao H."/>
            <person name="Cheng Z."/>
            <person name="Zhang S."/>
            <person name="Wu J."/>
            <person name="Yang Y."/>
            <person name="Kang H."/>
            <person name="Li M."/>
            <person name="Liang H."/>
            <person name="Ren X."/>
            <person name="Shi Z."/>
            <person name="Wen M."/>
            <person name="Jian M."/>
            <person name="Yang H."/>
            <person name="Zhang G."/>
            <person name="Yang Z."/>
            <person name="Chen R."/>
            <person name="Liu S."/>
            <person name="Li J."/>
            <person name="Ma L."/>
            <person name="Liu H."/>
            <person name="Zhou Y."/>
            <person name="Zhao J."/>
            <person name="Fang X."/>
            <person name="Li G."/>
            <person name="Fang L."/>
            <person name="Li Y."/>
            <person name="Liu D."/>
            <person name="Zheng H."/>
            <person name="Zhang Y."/>
            <person name="Qin N."/>
            <person name="Li Z."/>
            <person name="Yang G."/>
            <person name="Yang S."/>
            <person name="Bolund L."/>
            <person name="Kristiansen K."/>
            <person name="Zheng H."/>
            <person name="Li S."/>
            <person name="Zhang X."/>
            <person name="Yang H."/>
            <person name="Wang J."/>
            <person name="Sun R."/>
            <person name="Zhang B."/>
            <person name="Jiang S."/>
            <person name="Wang J."/>
            <person name="Du Y."/>
            <person name="Li S."/>
        </authorList>
    </citation>
    <scope>NUCLEOTIDE SEQUENCE [LARGE SCALE GENOMIC DNA]</scope>
    <source>
        <strain evidence="13">cv. 9930</strain>
    </source>
</reference>
<proteinExistence type="inferred from homology"/>
<reference evidence="12 13" key="4">
    <citation type="journal article" date="2011" name="BMC Genomics">
        <title>RNA-Seq improves annotation of protein-coding genes in the cucumber genome.</title>
        <authorList>
            <person name="Li Z."/>
            <person name="Zhang Z."/>
            <person name="Yan P."/>
            <person name="Huang S."/>
            <person name="Fei Z."/>
            <person name="Lin K."/>
        </authorList>
    </citation>
    <scope>NUCLEOTIDE SEQUENCE [LARGE SCALE GENOMIC DNA]</scope>
    <source>
        <strain evidence="13">cv. 9930</strain>
    </source>
</reference>
<dbReference type="PRINTS" id="PR00056">
    <property type="entry name" value="HSFDOMAIN"/>
</dbReference>
<protein>
    <recommendedName>
        <fullName evidence="11">HSF-type DNA-binding domain-containing protein</fullName>
    </recommendedName>
</protein>
<dbReference type="Proteomes" id="UP000029981">
    <property type="component" value="Chromosome 3"/>
</dbReference>
<dbReference type="GO" id="GO:0005634">
    <property type="term" value="C:nucleus"/>
    <property type="evidence" value="ECO:0000318"/>
    <property type="project" value="GO_Central"/>
</dbReference>
<dbReference type="EMBL" id="CM002924">
    <property type="protein sequence ID" value="KGN56706.1"/>
    <property type="molecule type" value="Genomic_DNA"/>
</dbReference>
<dbReference type="InterPro" id="IPR000232">
    <property type="entry name" value="HSF_DNA-bd"/>
</dbReference>
<keyword evidence="7" id="KW-0539">Nucleus</keyword>
<evidence type="ECO:0000313" key="13">
    <source>
        <dbReference type="Proteomes" id="UP000029981"/>
    </source>
</evidence>
<gene>
    <name evidence="12" type="ORF">Csa_3G129630</name>
</gene>
<evidence type="ECO:0000256" key="9">
    <source>
        <dbReference type="SAM" id="Coils"/>
    </source>
</evidence>
<evidence type="ECO:0000313" key="12">
    <source>
        <dbReference type="EMBL" id="KGN56706.1"/>
    </source>
</evidence>